<feature type="domain" description="HIRAN" evidence="4">
    <location>
        <begin position="119"/>
        <end position="169"/>
    </location>
</feature>
<organism evidence="5 6">
    <name type="scientific">Liquorilactobacillus aquaticus DSM 21051</name>
    <dbReference type="NCBI Taxonomy" id="1423725"/>
    <lineage>
        <taxon>Bacteria</taxon>
        <taxon>Bacillati</taxon>
        <taxon>Bacillota</taxon>
        <taxon>Bacilli</taxon>
        <taxon>Lactobacillales</taxon>
        <taxon>Lactobacillaceae</taxon>
        <taxon>Liquorilactobacillus</taxon>
    </lineage>
</organism>
<evidence type="ECO:0000256" key="1">
    <source>
        <dbReference type="ARBA" id="ARBA00022723"/>
    </source>
</evidence>
<protein>
    <recommendedName>
        <fullName evidence="4">HIRAN domain-containing protein</fullName>
    </recommendedName>
</protein>
<dbReference type="InterPro" id="IPR014905">
    <property type="entry name" value="HIRAN"/>
</dbReference>
<dbReference type="GO" id="GO:0016818">
    <property type="term" value="F:hydrolase activity, acting on acid anhydrides, in phosphorus-containing anhydrides"/>
    <property type="evidence" value="ECO:0007669"/>
    <property type="project" value="InterPro"/>
</dbReference>
<evidence type="ECO:0000256" key="3">
    <source>
        <dbReference type="SAM" id="Coils"/>
    </source>
</evidence>
<evidence type="ECO:0000259" key="4">
    <source>
        <dbReference type="Pfam" id="PF08797"/>
    </source>
</evidence>
<dbReference type="Pfam" id="PF08797">
    <property type="entry name" value="HIRAN"/>
    <property type="match status" value="1"/>
</dbReference>
<reference evidence="5 6" key="1">
    <citation type="journal article" date="2015" name="Genome Announc.">
        <title>Expanding the biotechnology potential of lactobacilli through comparative genomics of 213 strains and associated genera.</title>
        <authorList>
            <person name="Sun Z."/>
            <person name="Harris H.M."/>
            <person name="McCann A."/>
            <person name="Guo C."/>
            <person name="Argimon S."/>
            <person name="Zhang W."/>
            <person name="Yang X."/>
            <person name="Jeffery I.B."/>
            <person name="Cooney J.C."/>
            <person name="Kagawa T.F."/>
            <person name="Liu W."/>
            <person name="Song Y."/>
            <person name="Salvetti E."/>
            <person name="Wrobel A."/>
            <person name="Rasinkangas P."/>
            <person name="Parkhill J."/>
            <person name="Rea M.C."/>
            <person name="O'Sullivan O."/>
            <person name="Ritari J."/>
            <person name="Douillard F.P."/>
            <person name="Paul Ross R."/>
            <person name="Yang R."/>
            <person name="Briner A.E."/>
            <person name="Felis G.E."/>
            <person name="de Vos W.M."/>
            <person name="Barrangou R."/>
            <person name="Klaenhammer T.R."/>
            <person name="Caufield P.W."/>
            <person name="Cui Y."/>
            <person name="Zhang H."/>
            <person name="O'Toole P.W."/>
        </authorList>
    </citation>
    <scope>NUCLEOTIDE SEQUENCE [LARGE SCALE GENOMIC DNA]</scope>
    <source>
        <strain evidence="5 6">DSM 21051</strain>
    </source>
</reference>
<sequence>MDNDIGDSYLAKIGVESQSDVRKQRKEEELAELAKKEQEKKEREKQLKIARETLERAKRQEIYHFKVHGVTHYELSKMITYARRNDFFDPYDGWTAGDIKEFSPYEKVFETDLQGAVSAITFETEPENKYDPNAIKVIATLDEKKYMLGYVPAKQTGKVLDILKKQNRGEISPRVEYELTGGKYKLADDDENDFSDDPKLKIYTGKREYGFNIKICDNNID</sequence>
<dbReference type="EMBL" id="AYZD01000018">
    <property type="protein sequence ID" value="KRM95986.1"/>
    <property type="molecule type" value="Genomic_DNA"/>
</dbReference>
<evidence type="ECO:0000313" key="6">
    <source>
        <dbReference type="Proteomes" id="UP000051015"/>
    </source>
</evidence>
<dbReference type="PATRIC" id="fig|1423725.3.peg.1511"/>
<evidence type="ECO:0000313" key="5">
    <source>
        <dbReference type="EMBL" id="KRM95986.1"/>
    </source>
</evidence>
<feature type="coiled-coil region" evidence="3">
    <location>
        <begin position="21"/>
        <end position="60"/>
    </location>
</feature>
<accession>A0A0R2CXJ9</accession>
<keyword evidence="1" id="KW-0479">Metal-binding</keyword>
<dbReference type="Gene3D" id="3.30.70.2330">
    <property type="match status" value="1"/>
</dbReference>
<evidence type="ECO:0000256" key="2">
    <source>
        <dbReference type="ARBA" id="ARBA00022801"/>
    </source>
</evidence>
<dbReference type="AlphaFoldDB" id="A0A0R2CXJ9"/>
<dbReference type="Proteomes" id="UP000051015">
    <property type="component" value="Unassembled WGS sequence"/>
</dbReference>
<name>A0A0R2CXJ9_9LACO</name>
<dbReference type="GO" id="GO:0003676">
    <property type="term" value="F:nucleic acid binding"/>
    <property type="evidence" value="ECO:0007669"/>
    <property type="project" value="InterPro"/>
</dbReference>
<keyword evidence="2" id="KW-0378">Hydrolase</keyword>
<gene>
    <name evidence="5" type="ORF">FC19_GL001469</name>
</gene>
<comment type="caution">
    <text evidence="5">The sequence shown here is derived from an EMBL/GenBank/DDBJ whole genome shotgun (WGS) entry which is preliminary data.</text>
</comment>
<keyword evidence="3" id="KW-0175">Coiled coil</keyword>
<dbReference type="GO" id="GO:0008270">
    <property type="term" value="F:zinc ion binding"/>
    <property type="evidence" value="ECO:0007669"/>
    <property type="project" value="InterPro"/>
</dbReference>
<proteinExistence type="predicted"/>
<keyword evidence="6" id="KW-1185">Reference proteome</keyword>